<dbReference type="PANTHER" id="PTHR24321:SF8">
    <property type="entry name" value="ESTRADIOL 17-BETA-DEHYDROGENASE 8-RELATED"/>
    <property type="match status" value="1"/>
</dbReference>
<dbReference type="GO" id="GO:0016491">
    <property type="term" value="F:oxidoreductase activity"/>
    <property type="evidence" value="ECO:0007669"/>
    <property type="project" value="UniProtKB-KW"/>
</dbReference>
<dbReference type="PRINTS" id="PR00080">
    <property type="entry name" value="SDRFAMILY"/>
</dbReference>
<protein>
    <submittedName>
        <fullName evidence="5">SDR family oxidoreductase</fullName>
    </submittedName>
</protein>
<comment type="caution">
    <text evidence="5">The sequence shown here is derived from an EMBL/GenBank/DDBJ whole genome shotgun (WGS) entry which is preliminary data.</text>
</comment>
<dbReference type="RefSeq" id="WP_160364769.1">
    <property type="nucleotide sequence ID" value="NZ_JACEIB010000001.1"/>
</dbReference>
<reference evidence="5 6" key="1">
    <citation type="submission" date="2020-07" db="EMBL/GenBank/DDBJ databases">
        <authorList>
            <person name="Sun Q."/>
        </authorList>
    </citation>
    <scope>NUCLEOTIDE SEQUENCE [LARGE SCALE GENOMIC DNA]</scope>
    <source>
        <strain evidence="5 6">CGMCC 1.13654</strain>
    </source>
</reference>
<evidence type="ECO:0000259" key="4">
    <source>
        <dbReference type="SMART" id="SM00822"/>
    </source>
</evidence>
<evidence type="ECO:0000256" key="1">
    <source>
        <dbReference type="ARBA" id="ARBA00006484"/>
    </source>
</evidence>
<keyword evidence="6" id="KW-1185">Reference proteome</keyword>
<dbReference type="SMART" id="SM00822">
    <property type="entry name" value="PKS_KR"/>
    <property type="match status" value="1"/>
</dbReference>
<evidence type="ECO:0000313" key="5">
    <source>
        <dbReference type="EMBL" id="MBA2932666.1"/>
    </source>
</evidence>
<dbReference type="InterPro" id="IPR020904">
    <property type="entry name" value="Sc_DH/Rdtase_CS"/>
</dbReference>
<dbReference type="PRINTS" id="PR00081">
    <property type="entry name" value="GDHRDH"/>
</dbReference>
<dbReference type="PROSITE" id="PS00061">
    <property type="entry name" value="ADH_SHORT"/>
    <property type="match status" value="1"/>
</dbReference>
<evidence type="ECO:0000256" key="2">
    <source>
        <dbReference type="ARBA" id="ARBA00023002"/>
    </source>
</evidence>
<dbReference type="InterPro" id="IPR036291">
    <property type="entry name" value="NAD(P)-bd_dom_sf"/>
</dbReference>
<dbReference type="EMBL" id="JACEIB010000001">
    <property type="protein sequence ID" value="MBA2932666.1"/>
    <property type="molecule type" value="Genomic_DNA"/>
</dbReference>
<keyword evidence="3" id="KW-0520">NAD</keyword>
<evidence type="ECO:0000313" key="6">
    <source>
        <dbReference type="Proteomes" id="UP000570166"/>
    </source>
</evidence>
<dbReference type="Pfam" id="PF13561">
    <property type="entry name" value="adh_short_C2"/>
    <property type="match status" value="1"/>
</dbReference>
<dbReference type="FunFam" id="3.40.50.720:FF:000084">
    <property type="entry name" value="Short-chain dehydrogenase reductase"/>
    <property type="match status" value="1"/>
</dbReference>
<dbReference type="InterPro" id="IPR057326">
    <property type="entry name" value="KR_dom"/>
</dbReference>
<comment type="similarity">
    <text evidence="1">Belongs to the short-chain dehydrogenases/reductases (SDR) family.</text>
</comment>
<gene>
    <name evidence="5" type="ORF">HZF05_01030</name>
</gene>
<accession>A0A838L366</accession>
<dbReference type="SUPFAM" id="SSF51735">
    <property type="entry name" value="NAD(P)-binding Rossmann-fold domains"/>
    <property type="match status" value="1"/>
</dbReference>
<sequence>MSVRFAGKSVLVTGAGSGIGRATARLFADEGAKVLAVDVTDGVEETAAGHDAIAAMRGDAGSEADVSAMISAAIGKHGGIDVIFANAGISGGLPGILDQSVEDWQAILQVNLIGPFLAIRHGAKAMLDAGKPGAIVCTASVAGLRAGAGGPAYSASKAGVINLVQTAAQQLSGSGIRVNAVCPGLIETGMTQPFYDLARAKGRGDQLGQLNPLKRGGEPIEIATAVAFLASDEASYVNGHALVVDAGLSSSHPFARPRGIGETTF</sequence>
<feature type="domain" description="Ketoreductase" evidence="4">
    <location>
        <begin position="8"/>
        <end position="210"/>
    </location>
</feature>
<name>A0A838L366_9SPHN</name>
<dbReference type="PANTHER" id="PTHR24321">
    <property type="entry name" value="DEHYDROGENASES, SHORT CHAIN"/>
    <property type="match status" value="1"/>
</dbReference>
<proteinExistence type="inferred from homology"/>
<dbReference type="Proteomes" id="UP000570166">
    <property type="component" value="Unassembled WGS sequence"/>
</dbReference>
<evidence type="ECO:0000256" key="3">
    <source>
        <dbReference type="ARBA" id="ARBA00023027"/>
    </source>
</evidence>
<organism evidence="5 6">
    <name type="scientific">Sphingomonas chungangi</name>
    <dbReference type="NCBI Taxonomy" id="2683589"/>
    <lineage>
        <taxon>Bacteria</taxon>
        <taxon>Pseudomonadati</taxon>
        <taxon>Pseudomonadota</taxon>
        <taxon>Alphaproteobacteria</taxon>
        <taxon>Sphingomonadales</taxon>
        <taxon>Sphingomonadaceae</taxon>
        <taxon>Sphingomonas</taxon>
    </lineage>
</organism>
<dbReference type="CDD" id="cd05233">
    <property type="entry name" value="SDR_c"/>
    <property type="match status" value="1"/>
</dbReference>
<keyword evidence="2" id="KW-0560">Oxidoreductase</keyword>
<dbReference type="InterPro" id="IPR002347">
    <property type="entry name" value="SDR_fam"/>
</dbReference>
<dbReference type="AlphaFoldDB" id="A0A838L366"/>
<dbReference type="Gene3D" id="3.40.50.720">
    <property type="entry name" value="NAD(P)-binding Rossmann-like Domain"/>
    <property type="match status" value="1"/>
</dbReference>